<dbReference type="SUPFAM" id="SSF49599">
    <property type="entry name" value="TRAF domain-like"/>
    <property type="match status" value="2"/>
</dbReference>
<accession>A0A6P5SF42</accession>
<evidence type="ECO:0000313" key="2">
    <source>
        <dbReference type="Proteomes" id="UP000515124"/>
    </source>
</evidence>
<dbReference type="PANTHER" id="PTHR46162:SF55">
    <property type="entry name" value="MATH DOMAIN-CONTAINING PROTEIN"/>
    <property type="match status" value="1"/>
</dbReference>
<dbReference type="CDD" id="cd00121">
    <property type="entry name" value="MATH"/>
    <property type="match status" value="2"/>
</dbReference>
<dbReference type="AlphaFoldDB" id="A0A6P5SF42"/>
<name>A0A6P5SF42_PRUAV</name>
<dbReference type="KEGG" id="pavi:110755535"/>
<sequence>MASRFDIAMMKPYRRDSLPLHFKLEINSCSSLLTTKKYESKVFEAGGQTWRLAVYPSEMINGEKYVSLYLAKAKTKNNGIINSVMSAFNGPAEVYASFRLSVFDHNQKNYFTVEDKAGALSRFESGTEVGFAKFLSLRTFQRHSEGFISNDCCTFGAEVFVFTNQRTPHRESLSLETPAMCTFRRDLGQFSNQFDMEYAFPQLITAGGSKWQLCVHPKGYGKEKNKSLSLYLRSADDLDKLSSVYAEFKLRVIDRTHRTHNTERRGNHWFSSSDRIFGWPDFMSLHTLKGFLKDNVLSVEVEMLAVSTSL</sequence>
<dbReference type="Gene3D" id="2.60.210.10">
    <property type="entry name" value="Apoptosis, Tumor Necrosis Factor Receptor Associated Protein 2, Chain A"/>
    <property type="match status" value="2"/>
</dbReference>
<evidence type="ECO:0000313" key="3">
    <source>
        <dbReference type="RefSeq" id="XP_021812458.1"/>
    </source>
</evidence>
<dbReference type="PROSITE" id="PS50144">
    <property type="entry name" value="MATH"/>
    <property type="match status" value="2"/>
</dbReference>
<proteinExistence type="predicted"/>
<dbReference type="InterPro" id="IPR002083">
    <property type="entry name" value="MATH/TRAF_dom"/>
</dbReference>
<protein>
    <submittedName>
        <fullName evidence="3">Uncharacterized protein LOC110755535</fullName>
    </submittedName>
</protein>
<keyword evidence="2" id="KW-1185">Reference proteome</keyword>
<dbReference type="RefSeq" id="XP_021812458.1">
    <property type="nucleotide sequence ID" value="XM_021956766.1"/>
</dbReference>
<dbReference type="PANTHER" id="PTHR46162">
    <property type="entry name" value="TRAF-LIKE FAMILY PROTEIN"/>
    <property type="match status" value="1"/>
</dbReference>
<feature type="domain" description="MATH" evidence="1">
    <location>
        <begin position="19"/>
        <end position="159"/>
    </location>
</feature>
<organism evidence="2 3">
    <name type="scientific">Prunus avium</name>
    <name type="common">Cherry</name>
    <name type="synonym">Cerasus avium</name>
    <dbReference type="NCBI Taxonomy" id="42229"/>
    <lineage>
        <taxon>Eukaryota</taxon>
        <taxon>Viridiplantae</taxon>
        <taxon>Streptophyta</taxon>
        <taxon>Embryophyta</taxon>
        <taxon>Tracheophyta</taxon>
        <taxon>Spermatophyta</taxon>
        <taxon>Magnoliopsida</taxon>
        <taxon>eudicotyledons</taxon>
        <taxon>Gunneridae</taxon>
        <taxon>Pentapetalae</taxon>
        <taxon>rosids</taxon>
        <taxon>fabids</taxon>
        <taxon>Rosales</taxon>
        <taxon>Rosaceae</taxon>
        <taxon>Amygdaloideae</taxon>
        <taxon>Amygdaleae</taxon>
        <taxon>Prunus</taxon>
    </lineage>
</organism>
<dbReference type="GeneID" id="110755535"/>
<dbReference type="Pfam" id="PF22486">
    <property type="entry name" value="MATH_2"/>
    <property type="match status" value="2"/>
</dbReference>
<gene>
    <name evidence="3" type="primary">LOC110755535</name>
</gene>
<dbReference type="SMART" id="SM00061">
    <property type="entry name" value="MATH"/>
    <property type="match status" value="2"/>
</dbReference>
<dbReference type="InterPro" id="IPR008974">
    <property type="entry name" value="TRAF-like"/>
</dbReference>
<feature type="domain" description="MATH" evidence="1">
    <location>
        <begin position="180"/>
        <end position="303"/>
    </location>
</feature>
<evidence type="ECO:0000259" key="1">
    <source>
        <dbReference type="PROSITE" id="PS50144"/>
    </source>
</evidence>
<reference evidence="3" key="1">
    <citation type="submission" date="2025-08" db="UniProtKB">
        <authorList>
            <consortium name="RefSeq"/>
        </authorList>
    </citation>
    <scope>IDENTIFICATION</scope>
</reference>
<dbReference type="Proteomes" id="UP000515124">
    <property type="component" value="Unplaced"/>
</dbReference>